<feature type="chain" id="PRO_5045790863" description="Type IV pilus biogenesis and competence protein PilQ" evidence="16">
    <location>
        <begin position="20"/>
        <end position="691"/>
    </location>
</feature>
<evidence type="ECO:0000256" key="6">
    <source>
        <dbReference type="ARBA" id="ARBA00022692"/>
    </source>
</evidence>
<dbReference type="InterPro" id="IPR050810">
    <property type="entry name" value="Bact_Secretion_Sys_Channel"/>
</dbReference>
<keyword evidence="21" id="KW-1185">Reference proteome</keyword>
<keyword evidence="6" id="KW-0812">Transmembrane</keyword>
<evidence type="ECO:0000256" key="5">
    <source>
        <dbReference type="ARBA" id="ARBA00022452"/>
    </source>
</evidence>
<evidence type="ECO:0000256" key="11">
    <source>
        <dbReference type="ARBA" id="ARBA00023287"/>
    </source>
</evidence>
<evidence type="ECO:0000256" key="3">
    <source>
        <dbReference type="ARBA" id="ARBA00014124"/>
    </source>
</evidence>
<comment type="similarity">
    <text evidence="2">Belongs to the bacterial secretin family. GSP D subfamily.</text>
</comment>
<dbReference type="PROSITE" id="PS00875">
    <property type="entry name" value="T2SP_D"/>
    <property type="match status" value="1"/>
</dbReference>
<evidence type="ECO:0000256" key="10">
    <source>
        <dbReference type="ARBA" id="ARBA00023237"/>
    </source>
</evidence>
<feature type="domain" description="NolW-like" evidence="18">
    <location>
        <begin position="122"/>
        <end position="181"/>
    </location>
</feature>
<feature type="domain" description="GspD-like N0" evidence="19">
    <location>
        <begin position="26"/>
        <end position="95"/>
    </location>
</feature>
<dbReference type="Gene3D" id="3.30.1370.120">
    <property type="match status" value="3"/>
</dbReference>
<dbReference type="InterPro" id="IPR005644">
    <property type="entry name" value="NolW-like"/>
</dbReference>
<dbReference type="InterPro" id="IPR001775">
    <property type="entry name" value="GspD/PilQ"/>
</dbReference>
<dbReference type="Pfam" id="PF21305">
    <property type="entry name" value="type_II_gspD_N0"/>
    <property type="match status" value="1"/>
</dbReference>
<keyword evidence="4 14" id="KW-0813">Transport</keyword>
<dbReference type="InterPro" id="IPR004845">
    <property type="entry name" value="T2SS_GspD_CS"/>
</dbReference>
<evidence type="ECO:0000256" key="12">
    <source>
        <dbReference type="ARBA" id="ARBA00024678"/>
    </source>
</evidence>
<dbReference type="Pfam" id="PF03958">
    <property type="entry name" value="Secretin_N"/>
    <property type="match status" value="3"/>
</dbReference>
<dbReference type="NCBIfam" id="TIGR02517">
    <property type="entry name" value="type_II_gspD"/>
    <property type="match status" value="1"/>
</dbReference>
<protein>
    <recommendedName>
        <fullName evidence="3">Type IV pilus biogenesis and competence protein PilQ</fullName>
    </recommendedName>
</protein>
<name>A0ABQ5YHF1_9NEIS</name>
<evidence type="ECO:0000313" key="20">
    <source>
        <dbReference type="EMBL" id="GLR14435.1"/>
    </source>
</evidence>
<feature type="region of interest" description="Disordered" evidence="15">
    <location>
        <begin position="308"/>
        <end position="333"/>
    </location>
</feature>
<comment type="caution">
    <text evidence="20">The sequence shown here is derived from an EMBL/GenBank/DDBJ whole genome shotgun (WGS) entry which is preliminary data.</text>
</comment>
<comment type="subcellular location">
    <subcellularLocation>
        <location evidence="1 14">Cell outer membrane</location>
    </subcellularLocation>
</comment>
<comment type="subunit">
    <text evidence="13">Homododecamer. Tetramer of trimer.</text>
</comment>
<evidence type="ECO:0000256" key="1">
    <source>
        <dbReference type="ARBA" id="ARBA00004442"/>
    </source>
</evidence>
<gene>
    <name evidence="20" type="primary">gspD_2</name>
    <name evidence="20" type="ORF">GCM10007907_32250</name>
</gene>
<dbReference type="EMBL" id="BSOG01000004">
    <property type="protein sequence ID" value="GLR14435.1"/>
    <property type="molecule type" value="Genomic_DNA"/>
</dbReference>
<dbReference type="InterPro" id="IPR038591">
    <property type="entry name" value="NolW-like_sf"/>
</dbReference>
<accession>A0ABQ5YHF1</accession>
<dbReference type="InterPro" id="IPR013356">
    <property type="entry name" value="T2SS_GspD"/>
</dbReference>
<dbReference type="InterPro" id="IPR004846">
    <property type="entry name" value="T2SS/T3SS_dom"/>
</dbReference>
<feature type="domain" description="NolW-like" evidence="18">
    <location>
        <begin position="272"/>
        <end position="377"/>
    </location>
</feature>
<dbReference type="Pfam" id="PF00263">
    <property type="entry name" value="Secretin"/>
    <property type="match status" value="1"/>
</dbReference>
<dbReference type="PANTHER" id="PTHR30332">
    <property type="entry name" value="PROBABLE GENERAL SECRETION PATHWAY PROTEIN D"/>
    <property type="match status" value="1"/>
</dbReference>
<proteinExistence type="inferred from homology"/>
<sequence>MKKIKTVALALMLATQVMAADDRVMLNFVNSDIESTVKAVGLITGKNFVLDPRVKGTVNIVSSSPVRQKEVYEILLSALRLQGFAVVETPGAVRIVPEADAKQNYGITINQKMNVSGDRIITQIYPLKHESAAQLVPILRPLVTPNNSIAAYTASNVLVITDYADNIKRLNQIIANIDQPAGNDLVTLQLKYASALDVAQMIGRLMPETSVAGVAAVAIPGAQLEGVKKTTVVADTRANALIVRGDNPAHLAQIKRIVDGLDVQSAAGGNIHVVYLKNANATKLAATLKAILTGGDVPQQAPSGFTSVASGGSATGVPSAAPQASTGGGAASGGGQVSPGVAIQADPTTNALIVTAPDNIFNNIRAVIDKLDARRAQVYVEAMIAEVSVTKAGEFGVQWLVGGGGSKVNAIGLGNLGTDKASNTLGAIATAVGSKTGYANLPLGLSLGLVNGSLDGTGKTPTLGMIATAIEANGDGNVLSMPNLLTLDNEEAKILVGQNIPIITGTQSSTGANQNPFTTVERKDVGIQLKIRPQVSEGGAITLEVSQEVSSIDDGISTSGTGFVTKKRTIDSKVLVDDGQVIVLGGLIENNLKQKNNKVPLLGDIPLLGSLFRYEGRESKRTNLMVFLRPVILRDGKSAAALSNDRYQMLQEAQGAYQQDSRLMLPDLPTVSLPVLDVRQPKPTAAEPAQP</sequence>
<evidence type="ECO:0000256" key="2">
    <source>
        <dbReference type="ARBA" id="ARBA00006980"/>
    </source>
</evidence>
<feature type="domain" description="Type II/III secretion system secretin-like" evidence="17">
    <location>
        <begin position="469"/>
        <end position="634"/>
    </location>
</feature>
<dbReference type="RefSeq" id="WP_284197508.1">
    <property type="nucleotide sequence ID" value="NZ_BSOG01000004.1"/>
</dbReference>
<evidence type="ECO:0000256" key="16">
    <source>
        <dbReference type="SAM" id="SignalP"/>
    </source>
</evidence>
<feature type="signal peptide" evidence="16">
    <location>
        <begin position="1"/>
        <end position="19"/>
    </location>
</feature>
<dbReference type="InterPro" id="IPR049371">
    <property type="entry name" value="GspD-like_N0"/>
</dbReference>
<comment type="function">
    <text evidence="12">Required for type IV pilus biogenesis and competence. Could function as a pore for exit of the pilus but also as a channel for entry of heme and antimicrobial agents and uptake of transforming DNA.</text>
</comment>
<dbReference type="PRINTS" id="PR00811">
    <property type="entry name" value="BCTERIALGSPD"/>
</dbReference>
<evidence type="ECO:0000256" key="8">
    <source>
        <dbReference type="ARBA" id="ARBA00022927"/>
    </source>
</evidence>
<keyword evidence="8" id="KW-0653">Protein transport</keyword>
<evidence type="ECO:0000256" key="14">
    <source>
        <dbReference type="RuleBase" id="RU004004"/>
    </source>
</evidence>
<dbReference type="PANTHER" id="PTHR30332:SF24">
    <property type="entry name" value="SECRETIN GSPD-RELATED"/>
    <property type="match status" value="1"/>
</dbReference>
<evidence type="ECO:0000256" key="13">
    <source>
        <dbReference type="ARBA" id="ARBA00025897"/>
    </source>
</evidence>
<keyword evidence="7 16" id="KW-0732">Signal</keyword>
<evidence type="ECO:0000259" key="19">
    <source>
        <dbReference type="Pfam" id="PF21305"/>
    </source>
</evidence>
<dbReference type="PRINTS" id="PR01032">
    <property type="entry name" value="PHAGEIV"/>
</dbReference>
<keyword evidence="9" id="KW-0472">Membrane</keyword>
<evidence type="ECO:0000259" key="17">
    <source>
        <dbReference type="Pfam" id="PF00263"/>
    </source>
</evidence>
<keyword evidence="10" id="KW-0998">Cell outer membrane</keyword>
<evidence type="ECO:0000256" key="15">
    <source>
        <dbReference type="SAM" id="MobiDB-lite"/>
    </source>
</evidence>
<evidence type="ECO:0000313" key="21">
    <source>
        <dbReference type="Proteomes" id="UP001156706"/>
    </source>
</evidence>
<organism evidence="20 21">
    <name type="scientific">Chitinimonas prasina</name>
    <dbReference type="NCBI Taxonomy" id="1434937"/>
    <lineage>
        <taxon>Bacteria</taxon>
        <taxon>Pseudomonadati</taxon>
        <taxon>Pseudomonadota</taxon>
        <taxon>Betaproteobacteria</taxon>
        <taxon>Neisseriales</taxon>
        <taxon>Chitinibacteraceae</taxon>
        <taxon>Chitinimonas</taxon>
    </lineage>
</organism>
<evidence type="ECO:0000259" key="18">
    <source>
        <dbReference type="Pfam" id="PF03958"/>
    </source>
</evidence>
<reference evidence="21" key="1">
    <citation type="journal article" date="2019" name="Int. J. Syst. Evol. Microbiol.">
        <title>The Global Catalogue of Microorganisms (GCM) 10K type strain sequencing project: providing services to taxonomists for standard genome sequencing and annotation.</title>
        <authorList>
            <consortium name="The Broad Institute Genomics Platform"/>
            <consortium name="The Broad Institute Genome Sequencing Center for Infectious Disease"/>
            <person name="Wu L."/>
            <person name="Ma J."/>
        </authorList>
    </citation>
    <scope>NUCLEOTIDE SEQUENCE [LARGE SCALE GENOMIC DNA]</scope>
    <source>
        <strain evidence="21">NBRC 110044</strain>
    </source>
</reference>
<feature type="domain" description="NolW-like" evidence="18">
    <location>
        <begin position="187"/>
        <end position="266"/>
    </location>
</feature>
<keyword evidence="5" id="KW-1134">Transmembrane beta strand</keyword>
<evidence type="ECO:0000256" key="4">
    <source>
        <dbReference type="ARBA" id="ARBA00022448"/>
    </source>
</evidence>
<evidence type="ECO:0000256" key="9">
    <source>
        <dbReference type="ARBA" id="ARBA00023136"/>
    </source>
</evidence>
<dbReference type="Proteomes" id="UP001156706">
    <property type="component" value="Unassembled WGS sequence"/>
</dbReference>
<keyword evidence="11" id="KW-0178">Competence</keyword>
<evidence type="ECO:0000256" key="7">
    <source>
        <dbReference type="ARBA" id="ARBA00022729"/>
    </source>
</evidence>